<organism evidence="6 7">
    <name type="scientific">Lepidopterella palustris CBS 459.81</name>
    <dbReference type="NCBI Taxonomy" id="1314670"/>
    <lineage>
        <taxon>Eukaryota</taxon>
        <taxon>Fungi</taxon>
        <taxon>Dikarya</taxon>
        <taxon>Ascomycota</taxon>
        <taxon>Pezizomycotina</taxon>
        <taxon>Dothideomycetes</taxon>
        <taxon>Pleosporomycetidae</taxon>
        <taxon>Mytilinidiales</taxon>
        <taxon>Argynnaceae</taxon>
        <taxon>Lepidopterella</taxon>
    </lineage>
</organism>
<name>A0A8E2DVS1_9PEZI</name>
<dbReference type="AlphaFoldDB" id="A0A8E2DVS1"/>
<proteinExistence type="predicted"/>
<dbReference type="Proteomes" id="UP000250266">
    <property type="component" value="Unassembled WGS sequence"/>
</dbReference>
<keyword evidence="2 5" id="KW-0812">Transmembrane</keyword>
<feature type="transmembrane region" description="Helical" evidence="5">
    <location>
        <begin position="12"/>
        <end position="30"/>
    </location>
</feature>
<dbReference type="InterPro" id="IPR036259">
    <property type="entry name" value="MFS_trans_sf"/>
</dbReference>
<evidence type="ECO:0000256" key="5">
    <source>
        <dbReference type="SAM" id="Phobius"/>
    </source>
</evidence>
<comment type="subcellular location">
    <subcellularLocation>
        <location evidence="1">Membrane</location>
    </subcellularLocation>
</comment>
<dbReference type="Pfam" id="PF00083">
    <property type="entry name" value="Sugar_tr"/>
    <property type="match status" value="1"/>
</dbReference>
<dbReference type="EMBL" id="KV747435">
    <property type="protein sequence ID" value="OCK72682.1"/>
    <property type="molecule type" value="Genomic_DNA"/>
</dbReference>
<keyword evidence="7" id="KW-1185">Reference proteome</keyword>
<feature type="transmembrane region" description="Helical" evidence="5">
    <location>
        <begin position="36"/>
        <end position="55"/>
    </location>
</feature>
<evidence type="ECO:0000313" key="7">
    <source>
        <dbReference type="Proteomes" id="UP000250266"/>
    </source>
</evidence>
<reference evidence="6 7" key="1">
    <citation type="journal article" date="2016" name="Nat. Commun.">
        <title>Ectomycorrhizal ecology is imprinted in the genome of the dominant symbiotic fungus Cenococcum geophilum.</title>
        <authorList>
            <consortium name="DOE Joint Genome Institute"/>
            <person name="Peter M."/>
            <person name="Kohler A."/>
            <person name="Ohm R.A."/>
            <person name="Kuo A."/>
            <person name="Krutzmann J."/>
            <person name="Morin E."/>
            <person name="Arend M."/>
            <person name="Barry K.W."/>
            <person name="Binder M."/>
            <person name="Choi C."/>
            <person name="Clum A."/>
            <person name="Copeland A."/>
            <person name="Grisel N."/>
            <person name="Haridas S."/>
            <person name="Kipfer T."/>
            <person name="LaButti K."/>
            <person name="Lindquist E."/>
            <person name="Lipzen A."/>
            <person name="Maire R."/>
            <person name="Meier B."/>
            <person name="Mihaltcheva S."/>
            <person name="Molinier V."/>
            <person name="Murat C."/>
            <person name="Poggeler S."/>
            <person name="Quandt C.A."/>
            <person name="Sperisen C."/>
            <person name="Tritt A."/>
            <person name="Tisserant E."/>
            <person name="Crous P.W."/>
            <person name="Henrissat B."/>
            <person name="Nehls U."/>
            <person name="Egli S."/>
            <person name="Spatafora J.W."/>
            <person name="Grigoriev I.V."/>
            <person name="Martin F.M."/>
        </authorList>
    </citation>
    <scope>NUCLEOTIDE SEQUENCE [LARGE SCALE GENOMIC DNA]</scope>
    <source>
        <strain evidence="6 7">CBS 459.81</strain>
    </source>
</reference>
<dbReference type="InterPro" id="IPR005828">
    <property type="entry name" value="MFS_sugar_transport-like"/>
</dbReference>
<evidence type="ECO:0000256" key="3">
    <source>
        <dbReference type="ARBA" id="ARBA00022989"/>
    </source>
</evidence>
<evidence type="ECO:0000256" key="2">
    <source>
        <dbReference type="ARBA" id="ARBA00022692"/>
    </source>
</evidence>
<dbReference type="SUPFAM" id="SSF103473">
    <property type="entry name" value="MFS general substrate transporter"/>
    <property type="match status" value="1"/>
</dbReference>
<keyword evidence="4 5" id="KW-0472">Membrane</keyword>
<keyword evidence="3 5" id="KW-1133">Transmembrane helix</keyword>
<dbReference type="Gene3D" id="1.20.1250.20">
    <property type="entry name" value="MFS general substrate transporter like domains"/>
    <property type="match status" value="1"/>
</dbReference>
<evidence type="ECO:0000313" key="6">
    <source>
        <dbReference type="EMBL" id="OCK72682.1"/>
    </source>
</evidence>
<evidence type="ECO:0008006" key="8">
    <source>
        <dbReference type="Google" id="ProtNLM"/>
    </source>
</evidence>
<accession>A0A8E2DVS1</accession>
<sequence>MRQTRTGSSTPTGGSFIANWLVAFATPIFLARSAYGAYFLFGAIALLTLAVLATCMRETRGQSLEDIQASFAQLSARRSISG</sequence>
<gene>
    <name evidence="6" type="ORF">K432DRAFT_412144</name>
</gene>
<evidence type="ECO:0000256" key="4">
    <source>
        <dbReference type="ARBA" id="ARBA00023136"/>
    </source>
</evidence>
<evidence type="ECO:0000256" key="1">
    <source>
        <dbReference type="ARBA" id="ARBA00004370"/>
    </source>
</evidence>
<dbReference type="GO" id="GO:0016020">
    <property type="term" value="C:membrane"/>
    <property type="evidence" value="ECO:0007669"/>
    <property type="project" value="UniProtKB-SubCell"/>
</dbReference>
<dbReference type="GO" id="GO:0022857">
    <property type="term" value="F:transmembrane transporter activity"/>
    <property type="evidence" value="ECO:0007669"/>
    <property type="project" value="InterPro"/>
</dbReference>
<protein>
    <recommendedName>
        <fullName evidence="8">Major facilitator superfamily (MFS) profile domain-containing protein</fullName>
    </recommendedName>
</protein>